<dbReference type="PROSITE" id="PS01124">
    <property type="entry name" value="HTH_ARAC_FAMILY_2"/>
    <property type="match status" value="1"/>
</dbReference>
<evidence type="ECO:0000313" key="6">
    <source>
        <dbReference type="Proteomes" id="UP000027821"/>
    </source>
</evidence>
<dbReference type="PROSITE" id="PS00041">
    <property type="entry name" value="HTH_ARAC_FAMILY_1"/>
    <property type="match status" value="1"/>
</dbReference>
<dbReference type="SUPFAM" id="SSF46689">
    <property type="entry name" value="Homeodomain-like"/>
    <property type="match status" value="2"/>
</dbReference>
<evidence type="ECO:0000313" key="5">
    <source>
        <dbReference type="EMBL" id="KEO75615.1"/>
    </source>
</evidence>
<dbReference type="GO" id="GO:0003700">
    <property type="term" value="F:DNA-binding transcription factor activity"/>
    <property type="evidence" value="ECO:0007669"/>
    <property type="project" value="InterPro"/>
</dbReference>
<dbReference type="Pfam" id="PF12833">
    <property type="entry name" value="HTH_18"/>
    <property type="match status" value="1"/>
</dbReference>
<dbReference type="RefSeq" id="WP_035069397.1">
    <property type="nucleotide sequence ID" value="NZ_JMIH01000010.1"/>
</dbReference>
<dbReference type="OrthoDB" id="511992at2"/>
<dbReference type="InterPro" id="IPR009057">
    <property type="entry name" value="Homeodomain-like_sf"/>
</dbReference>
<dbReference type="InterPro" id="IPR037923">
    <property type="entry name" value="HTH-like"/>
</dbReference>
<keyword evidence="1" id="KW-0805">Transcription regulation</keyword>
<dbReference type="Proteomes" id="UP000027821">
    <property type="component" value="Unassembled WGS sequence"/>
</dbReference>
<dbReference type="Gene3D" id="1.10.10.60">
    <property type="entry name" value="Homeodomain-like"/>
    <property type="match status" value="2"/>
</dbReference>
<dbReference type="InterPro" id="IPR020449">
    <property type="entry name" value="Tscrpt_reg_AraC-type_HTH"/>
</dbReference>
<evidence type="ECO:0000259" key="4">
    <source>
        <dbReference type="PROSITE" id="PS01124"/>
    </source>
</evidence>
<dbReference type="EMBL" id="JMIH01000010">
    <property type="protein sequence ID" value="KEO75615.1"/>
    <property type="molecule type" value="Genomic_DNA"/>
</dbReference>
<evidence type="ECO:0000256" key="1">
    <source>
        <dbReference type="ARBA" id="ARBA00023015"/>
    </source>
</evidence>
<dbReference type="AlphaFoldDB" id="A0A074L596"/>
<dbReference type="GO" id="GO:0043565">
    <property type="term" value="F:sequence-specific DNA binding"/>
    <property type="evidence" value="ECO:0007669"/>
    <property type="project" value="InterPro"/>
</dbReference>
<evidence type="ECO:0000256" key="2">
    <source>
        <dbReference type="ARBA" id="ARBA00023125"/>
    </source>
</evidence>
<evidence type="ECO:0000256" key="3">
    <source>
        <dbReference type="ARBA" id="ARBA00023163"/>
    </source>
</evidence>
<dbReference type="PANTHER" id="PTHR43280">
    <property type="entry name" value="ARAC-FAMILY TRANSCRIPTIONAL REGULATOR"/>
    <property type="match status" value="1"/>
</dbReference>
<reference evidence="5 6" key="1">
    <citation type="submission" date="2014-04" db="EMBL/GenBank/DDBJ databases">
        <title>Characterization and application of a salt tolerant electro-active bacterium.</title>
        <authorList>
            <person name="Yang L."/>
            <person name="Wei S."/>
            <person name="Tay Q.X.M."/>
        </authorList>
    </citation>
    <scope>NUCLEOTIDE SEQUENCE [LARGE SCALE GENOMIC DNA]</scope>
    <source>
        <strain evidence="5 6">LY1</strain>
    </source>
</reference>
<dbReference type="InterPro" id="IPR018062">
    <property type="entry name" value="HTH_AraC-typ_CS"/>
</dbReference>
<accession>A0A074L596</accession>
<comment type="caution">
    <text evidence="5">The sequence shown here is derived from an EMBL/GenBank/DDBJ whole genome shotgun (WGS) entry which is preliminary data.</text>
</comment>
<dbReference type="SUPFAM" id="SSF51215">
    <property type="entry name" value="Regulatory protein AraC"/>
    <property type="match status" value="1"/>
</dbReference>
<organism evidence="5 6">
    <name type="scientific">Anditalea andensis</name>
    <dbReference type="NCBI Taxonomy" id="1048983"/>
    <lineage>
        <taxon>Bacteria</taxon>
        <taxon>Pseudomonadati</taxon>
        <taxon>Bacteroidota</taxon>
        <taxon>Cytophagia</taxon>
        <taxon>Cytophagales</taxon>
        <taxon>Cytophagaceae</taxon>
        <taxon>Anditalea</taxon>
    </lineage>
</organism>
<gene>
    <name evidence="5" type="ORF">EL17_00560</name>
</gene>
<proteinExistence type="predicted"/>
<sequence>MKELKTGNFYGNTDQTHHLDGLVLTDTEYTIPRTEWHFHENAYFTFIIAGKVLECNKRESFNCEEGTLLFHHWQEAHYNVKPPGYTRGFHLEIHKEWMEEIFPSQSSPEGSMSIEDPSIKLLFYQIYREAKIQDDLLKPATEALLLKTLSLLTSRTGTRDRNPLWVPKVREIIYDSYHEPFSLRDIAQELNLHPVHLSRDFSKYFNCTLGEYIRKIKVEKSLSMFSRHDMTLTEIAHQCGFSDQSHYNRCFKQLMGLPPATFRKIIRRC</sequence>
<dbReference type="PANTHER" id="PTHR43280:SF2">
    <property type="entry name" value="HTH-TYPE TRANSCRIPTIONAL REGULATOR EXSA"/>
    <property type="match status" value="1"/>
</dbReference>
<protein>
    <submittedName>
        <fullName evidence="5">AraC family transcriptional regulator</fullName>
    </submittedName>
</protein>
<keyword evidence="3" id="KW-0804">Transcription</keyword>
<keyword evidence="6" id="KW-1185">Reference proteome</keyword>
<keyword evidence="2" id="KW-0238">DNA-binding</keyword>
<dbReference type="eggNOG" id="COG2207">
    <property type="taxonomic scope" value="Bacteria"/>
</dbReference>
<dbReference type="PRINTS" id="PR00032">
    <property type="entry name" value="HTHARAC"/>
</dbReference>
<dbReference type="InterPro" id="IPR003313">
    <property type="entry name" value="AraC-bd"/>
</dbReference>
<dbReference type="Pfam" id="PF02311">
    <property type="entry name" value="AraC_binding"/>
    <property type="match status" value="1"/>
</dbReference>
<name>A0A074L596_9BACT</name>
<feature type="domain" description="HTH araC/xylS-type" evidence="4">
    <location>
        <begin position="167"/>
        <end position="265"/>
    </location>
</feature>
<dbReference type="InterPro" id="IPR018060">
    <property type="entry name" value="HTH_AraC"/>
</dbReference>
<dbReference type="STRING" id="1048983.EL17_00560"/>
<dbReference type="SMART" id="SM00342">
    <property type="entry name" value="HTH_ARAC"/>
    <property type="match status" value="1"/>
</dbReference>